<proteinExistence type="predicted"/>
<dbReference type="EMBL" id="FWZU01000002">
    <property type="protein sequence ID" value="SMF04872.1"/>
    <property type="molecule type" value="Genomic_DNA"/>
</dbReference>
<evidence type="ECO:0000313" key="2">
    <source>
        <dbReference type="EMBL" id="SMF04872.1"/>
    </source>
</evidence>
<dbReference type="Gene3D" id="2.60.120.10">
    <property type="entry name" value="Jelly Rolls"/>
    <property type="match status" value="1"/>
</dbReference>
<protein>
    <submittedName>
        <fullName evidence="2">Cupin domain protein</fullName>
    </submittedName>
</protein>
<dbReference type="AlphaFoldDB" id="A0A1X7CXK7"/>
<dbReference type="Pfam" id="PF07883">
    <property type="entry name" value="Cupin_2"/>
    <property type="match status" value="1"/>
</dbReference>
<name>A0A1X7CXK7_9BACT</name>
<accession>A0A1X7CXK7</accession>
<evidence type="ECO:0000259" key="1">
    <source>
        <dbReference type="Pfam" id="PF07883"/>
    </source>
</evidence>
<dbReference type="InterPro" id="IPR014710">
    <property type="entry name" value="RmlC-like_jellyroll"/>
</dbReference>
<organism evidence="2 3">
    <name type="scientific">Desulfovibrio gilichinskyi</name>
    <dbReference type="NCBI Taxonomy" id="1519643"/>
    <lineage>
        <taxon>Bacteria</taxon>
        <taxon>Pseudomonadati</taxon>
        <taxon>Thermodesulfobacteriota</taxon>
        <taxon>Desulfovibrionia</taxon>
        <taxon>Desulfovibrionales</taxon>
        <taxon>Desulfovibrionaceae</taxon>
        <taxon>Desulfovibrio</taxon>
    </lineage>
</organism>
<dbReference type="InterPro" id="IPR011051">
    <property type="entry name" value="RmlC_Cupin_sf"/>
</dbReference>
<dbReference type="RefSeq" id="WP_085100286.1">
    <property type="nucleotide sequence ID" value="NZ_FWZU01000002.1"/>
</dbReference>
<gene>
    <name evidence="2" type="ORF">SAMN06295933_1386</name>
</gene>
<evidence type="ECO:0000313" key="3">
    <source>
        <dbReference type="Proteomes" id="UP000192906"/>
    </source>
</evidence>
<sequence length="130" mass="14169">MQPEEISALISNGSIEYLNDSTNCSDLNWNPHPAFEGVSLKHLITGSKTDGQLSCHIVRIDPGCTLETHTHENQWELHEVIKGSGEAKLAEKNVSYHPGRTTIIPKGKTHSVKAGSEGLVLLAKFFPALV</sequence>
<dbReference type="InterPro" id="IPR013096">
    <property type="entry name" value="Cupin_2"/>
</dbReference>
<reference evidence="3" key="1">
    <citation type="submission" date="2017-04" db="EMBL/GenBank/DDBJ databases">
        <authorList>
            <person name="Varghese N."/>
            <person name="Submissions S."/>
        </authorList>
    </citation>
    <scope>NUCLEOTIDE SEQUENCE [LARGE SCALE GENOMIC DNA]</scope>
    <source>
        <strain evidence="3">K3S</strain>
    </source>
</reference>
<keyword evidence="3" id="KW-1185">Reference proteome</keyword>
<dbReference type="Proteomes" id="UP000192906">
    <property type="component" value="Unassembled WGS sequence"/>
</dbReference>
<feature type="domain" description="Cupin type-2" evidence="1">
    <location>
        <begin position="57"/>
        <end position="117"/>
    </location>
</feature>
<dbReference type="OrthoDB" id="1682325at2"/>
<dbReference type="SUPFAM" id="SSF51182">
    <property type="entry name" value="RmlC-like cupins"/>
    <property type="match status" value="1"/>
</dbReference>
<dbReference type="STRING" id="1519643.SAMN06295933_1386"/>